<dbReference type="Proteomes" id="UP001242995">
    <property type="component" value="Unassembled WGS sequence"/>
</dbReference>
<dbReference type="AlphaFoldDB" id="A0AAW8DDX3"/>
<evidence type="ECO:0000313" key="1">
    <source>
        <dbReference type="EMBL" id="MDP9905978.1"/>
    </source>
</evidence>
<sequence>MIQQMASTLPLAWSRLSVDSLSSKNVHSLGIQARKDVADIGPLPGTGKAVYELVTRKYADPAEFDEKAADLLEQQLDRGYITEAVYASLFMLSLYPGHKILEITQRLLQENAVTSHAKFIAIAGAVRDRDHQLLKILLDQYEADSDLPAITRLLKGVVKDHLLERHRGVAKTFHQIISTFENRFPAQKGYN</sequence>
<dbReference type="EMBL" id="JAUSRG010000008">
    <property type="protein sequence ID" value="MDP9905978.1"/>
    <property type="molecule type" value="Genomic_DNA"/>
</dbReference>
<name>A0AAW8DDX3_9MICC</name>
<evidence type="ECO:0000313" key="2">
    <source>
        <dbReference type="Proteomes" id="UP001242995"/>
    </source>
</evidence>
<protein>
    <submittedName>
        <fullName evidence="1">Uncharacterized protein</fullName>
    </submittedName>
</protein>
<proteinExistence type="predicted"/>
<reference evidence="1" key="1">
    <citation type="submission" date="2023-07" db="EMBL/GenBank/DDBJ databases">
        <title>Sorghum-associated microbial communities from plants grown in Nebraska, USA.</title>
        <authorList>
            <person name="Schachtman D."/>
        </authorList>
    </citation>
    <scope>NUCLEOTIDE SEQUENCE</scope>
    <source>
        <strain evidence="1">DS1006</strain>
    </source>
</reference>
<accession>A0AAW8DDX3</accession>
<gene>
    <name evidence="1" type="ORF">J2S90_002949</name>
</gene>
<dbReference type="RefSeq" id="WP_306972595.1">
    <property type="nucleotide sequence ID" value="NZ_JAUSSX010000006.1"/>
</dbReference>
<comment type="caution">
    <text evidence="1">The sequence shown here is derived from an EMBL/GenBank/DDBJ whole genome shotgun (WGS) entry which is preliminary data.</text>
</comment>
<organism evidence="1 2">
    <name type="scientific">Arthrobacter bambusae</name>
    <dbReference type="NCBI Taxonomy" id="1338426"/>
    <lineage>
        <taxon>Bacteria</taxon>
        <taxon>Bacillati</taxon>
        <taxon>Actinomycetota</taxon>
        <taxon>Actinomycetes</taxon>
        <taxon>Micrococcales</taxon>
        <taxon>Micrococcaceae</taxon>
        <taxon>Arthrobacter</taxon>
    </lineage>
</organism>